<dbReference type="GO" id="GO:0003677">
    <property type="term" value="F:DNA binding"/>
    <property type="evidence" value="ECO:0007669"/>
    <property type="project" value="UniProtKB-KW"/>
</dbReference>
<name>A0A348AIW8_9FIRM</name>
<evidence type="ECO:0000256" key="1">
    <source>
        <dbReference type="ARBA" id="ARBA00023015"/>
    </source>
</evidence>
<evidence type="ECO:0000259" key="4">
    <source>
        <dbReference type="PROSITE" id="PS50943"/>
    </source>
</evidence>
<dbReference type="AlphaFoldDB" id="A0A348AIW8"/>
<dbReference type="SMART" id="SM00530">
    <property type="entry name" value="HTH_XRE"/>
    <property type="match status" value="1"/>
</dbReference>
<dbReference type="RefSeq" id="WP_126308088.1">
    <property type="nucleotide sequence ID" value="NZ_AP018449.1"/>
</dbReference>
<evidence type="ECO:0000313" key="5">
    <source>
        <dbReference type="EMBL" id="BBB91016.1"/>
    </source>
</evidence>
<evidence type="ECO:0000256" key="3">
    <source>
        <dbReference type="ARBA" id="ARBA00023163"/>
    </source>
</evidence>
<dbReference type="InterPro" id="IPR010982">
    <property type="entry name" value="Lambda_DNA-bd_dom_sf"/>
</dbReference>
<dbReference type="PROSITE" id="PS50943">
    <property type="entry name" value="HTH_CROC1"/>
    <property type="match status" value="1"/>
</dbReference>
<accession>A0A348AIW8</accession>
<dbReference type="CDD" id="cd00093">
    <property type="entry name" value="HTH_XRE"/>
    <property type="match status" value="1"/>
</dbReference>
<dbReference type="KEGG" id="mana:MAMMFC1_01684"/>
<keyword evidence="6" id="KW-1185">Reference proteome</keyword>
<organism evidence="5 6">
    <name type="scientific">Methylomusa anaerophila</name>
    <dbReference type="NCBI Taxonomy" id="1930071"/>
    <lineage>
        <taxon>Bacteria</taxon>
        <taxon>Bacillati</taxon>
        <taxon>Bacillota</taxon>
        <taxon>Negativicutes</taxon>
        <taxon>Selenomonadales</taxon>
        <taxon>Sporomusaceae</taxon>
        <taxon>Methylomusa</taxon>
    </lineage>
</organism>
<dbReference type="InterPro" id="IPR001387">
    <property type="entry name" value="Cro/C1-type_HTH"/>
</dbReference>
<keyword evidence="1" id="KW-0805">Transcription regulation</keyword>
<feature type="domain" description="HTH cro/C1-type" evidence="4">
    <location>
        <begin position="8"/>
        <end position="62"/>
    </location>
</feature>
<sequence>MGNFHVRLQKAMDRANMKQSELSEKTGIGKSSISQYLSGDYEPKQKNIYKLATVLNVAPSYLLGYTDDLTNYNDFDLTAELQGPVLDHFDGNIKKALAFQKAVAEDALKEDTSSPSINRHLIYETIDPSEAIAKVISSITPEGIELFPGVGTLSREVLLKHILSPEEQEALKLAKNKKYTDLVNRNLEEHTQSSTPLPPLSSKDEREIAKDLEAMLTSLDDKSGMAAFNEPEDEEDRELLKASLEYSMRLAKQIAKKKFTPKKHRKE</sequence>
<dbReference type="Proteomes" id="UP000276437">
    <property type="component" value="Chromosome"/>
</dbReference>
<evidence type="ECO:0000313" key="6">
    <source>
        <dbReference type="Proteomes" id="UP000276437"/>
    </source>
</evidence>
<dbReference type="OrthoDB" id="9802364at2"/>
<keyword evidence="2" id="KW-0238">DNA-binding</keyword>
<dbReference type="Pfam" id="PF01381">
    <property type="entry name" value="HTH_3"/>
    <property type="match status" value="1"/>
</dbReference>
<proteinExistence type="predicted"/>
<dbReference type="PANTHER" id="PTHR40661">
    <property type="match status" value="1"/>
</dbReference>
<dbReference type="SUPFAM" id="SSF47413">
    <property type="entry name" value="lambda repressor-like DNA-binding domains"/>
    <property type="match status" value="1"/>
</dbReference>
<gene>
    <name evidence="5" type="ORF">MAMMFC1_01684</name>
</gene>
<evidence type="ECO:0000256" key="2">
    <source>
        <dbReference type="ARBA" id="ARBA00023125"/>
    </source>
</evidence>
<dbReference type="EMBL" id="AP018449">
    <property type="protein sequence ID" value="BBB91016.1"/>
    <property type="molecule type" value="Genomic_DNA"/>
</dbReference>
<dbReference type="PANTHER" id="PTHR40661:SF1">
    <property type="entry name" value="HTH CRO_C1-TYPE DOMAIN-CONTAINING PROTEIN"/>
    <property type="match status" value="1"/>
</dbReference>
<reference evidence="5 6" key="1">
    <citation type="journal article" date="2018" name="Int. J. Syst. Evol. Microbiol.">
        <title>Methylomusa anaerophila gen. nov., sp. nov., an anaerobic methanol-utilizing bacterium isolated from a microbial fuel cell.</title>
        <authorList>
            <person name="Amano N."/>
            <person name="Yamamuro A."/>
            <person name="Miyahara M."/>
            <person name="Kouzuma A."/>
            <person name="Abe T."/>
            <person name="Watanabe K."/>
        </authorList>
    </citation>
    <scope>NUCLEOTIDE SEQUENCE [LARGE SCALE GENOMIC DNA]</scope>
    <source>
        <strain evidence="5 6">MMFC1</strain>
    </source>
</reference>
<dbReference type="Gene3D" id="1.10.260.40">
    <property type="entry name" value="lambda repressor-like DNA-binding domains"/>
    <property type="match status" value="1"/>
</dbReference>
<keyword evidence="3" id="KW-0804">Transcription</keyword>
<protein>
    <submittedName>
        <fullName evidence="5">Transcriptional repressor DicA</fullName>
    </submittedName>
</protein>